<reference evidence="7" key="1">
    <citation type="submission" date="2017-05" db="EMBL/GenBank/DDBJ databases">
        <authorList>
            <person name="Macchi M."/>
            <person name="Festa S."/>
            <person name="Coppotelli B.M."/>
            <person name="Morelli I.S."/>
        </authorList>
    </citation>
    <scope>NUCLEOTIDE SEQUENCE [LARGE SCALE GENOMIC DNA]</scope>
    <source>
        <strain evidence="7">I</strain>
    </source>
</reference>
<proteinExistence type="inferred from homology"/>
<dbReference type="InterPro" id="IPR050389">
    <property type="entry name" value="LysR-type_TF"/>
</dbReference>
<keyword evidence="2" id="KW-0805">Transcription regulation</keyword>
<keyword evidence="3" id="KW-0238">DNA-binding</keyword>
<dbReference type="PANTHER" id="PTHR30118:SF15">
    <property type="entry name" value="TRANSCRIPTIONAL REGULATORY PROTEIN"/>
    <property type="match status" value="1"/>
</dbReference>
<evidence type="ECO:0000256" key="4">
    <source>
        <dbReference type="ARBA" id="ARBA00023163"/>
    </source>
</evidence>
<organism evidence="6 7">
    <name type="scientific">Inquilinus limosus</name>
    <dbReference type="NCBI Taxonomy" id="171674"/>
    <lineage>
        <taxon>Bacteria</taxon>
        <taxon>Pseudomonadati</taxon>
        <taxon>Pseudomonadota</taxon>
        <taxon>Alphaproteobacteria</taxon>
        <taxon>Rhodospirillales</taxon>
        <taxon>Rhodospirillaceae</taxon>
        <taxon>Inquilinus</taxon>
    </lineage>
</organism>
<dbReference type="PANTHER" id="PTHR30118">
    <property type="entry name" value="HTH-TYPE TRANSCRIPTIONAL REGULATOR LEUO-RELATED"/>
    <property type="match status" value="1"/>
</dbReference>
<dbReference type="Gene3D" id="1.10.10.10">
    <property type="entry name" value="Winged helix-like DNA-binding domain superfamily/Winged helix DNA-binding domain"/>
    <property type="match status" value="1"/>
</dbReference>
<sequence length="302" mass="32531">MAELNWGVFDLNLLVVFDAVMNERSVTRAGARIGLSQPAMSHALARLRHLLKDELFIRSPHGMMPTARAEEIAAPVRRALGDLQQSLHAPAFDPAAATNSFRIAVDTYSAMVLAPAVVARCAALAPGMVLDIRASGMLNVPERLDRGDLDLAIGAAEPDGERFARHRLLRDDFVALLGRGLAGAGRALAAGDFAALPHVEVSSLSEELDFLDRTLAGLGLKRRIALRVPLLSAGPVLAGAPMVAVLRRHLAERLARDHGLEVRPLPLASPRVEIAMHWQRRVDGLAAHHWLRQLVAGVAQAL</sequence>
<evidence type="ECO:0000313" key="6">
    <source>
        <dbReference type="EMBL" id="OWJ68980.1"/>
    </source>
</evidence>
<dbReference type="InterPro" id="IPR036388">
    <property type="entry name" value="WH-like_DNA-bd_sf"/>
</dbReference>
<dbReference type="SUPFAM" id="SSF46785">
    <property type="entry name" value="Winged helix' DNA-binding domain"/>
    <property type="match status" value="1"/>
</dbReference>
<accession>A0A211ZUM3</accession>
<keyword evidence="7" id="KW-1185">Reference proteome</keyword>
<name>A0A211ZUM3_9PROT</name>
<dbReference type="InterPro" id="IPR037402">
    <property type="entry name" value="YidZ_PBP2"/>
</dbReference>
<dbReference type="RefSeq" id="WP_088148957.1">
    <property type="nucleotide sequence ID" value="NZ_NHON01000001.1"/>
</dbReference>
<comment type="similarity">
    <text evidence="1">Belongs to the LysR transcriptional regulatory family.</text>
</comment>
<evidence type="ECO:0000256" key="1">
    <source>
        <dbReference type="ARBA" id="ARBA00009437"/>
    </source>
</evidence>
<dbReference type="InterPro" id="IPR036390">
    <property type="entry name" value="WH_DNA-bd_sf"/>
</dbReference>
<dbReference type="PROSITE" id="PS50931">
    <property type="entry name" value="HTH_LYSR"/>
    <property type="match status" value="1"/>
</dbReference>
<feature type="domain" description="HTH lysR-type" evidence="5">
    <location>
        <begin position="9"/>
        <end position="66"/>
    </location>
</feature>
<evidence type="ECO:0000256" key="2">
    <source>
        <dbReference type="ARBA" id="ARBA00023015"/>
    </source>
</evidence>
<dbReference type="GO" id="GO:0003677">
    <property type="term" value="F:DNA binding"/>
    <property type="evidence" value="ECO:0007669"/>
    <property type="project" value="UniProtKB-KW"/>
</dbReference>
<dbReference type="OrthoDB" id="9774011at2"/>
<dbReference type="Pfam" id="PF03466">
    <property type="entry name" value="LysR_substrate"/>
    <property type="match status" value="1"/>
</dbReference>
<gene>
    <name evidence="6" type="ORF">BWR60_00045</name>
</gene>
<dbReference type="Proteomes" id="UP000196655">
    <property type="component" value="Unassembled WGS sequence"/>
</dbReference>
<dbReference type="Gene3D" id="3.40.190.10">
    <property type="entry name" value="Periplasmic binding protein-like II"/>
    <property type="match status" value="2"/>
</dbReference>
<dbReference type="CDD" id="cd08417">
    <property type="entry name" value="PBP2_Nitroaromatics_like"/>
    <property type="match status" value="1"/>
</dbReference>
<dbReference type="SUPFAM" id="SSF53850">
    <property type="entry name" value="Periplasmic binding protein-like II"/>
    <property type="match status" value="1"/>
</dbReference>
<evidence type="ECO:0000313" key="7">
    <source>
        <dbReference type="Proteomes" id="UP000196655"/>
    </source>
</evidence>
<keyword evidence="4" id="KW-0804">Transcription</keyword>
<dbReference type="GO" id="GO:0003700">
    <property type="term" value="F:DNA-binding transcription factor activity"/>
    <property type="evidence" value="ECO:0007669"/>
    <property type="project" value="InterPro"/>
</dbReference>
<evidence type="ECO:0000256" key="3">
    <source>
        <dbReference type="ARBA" id="ARBA00023125"/>
    </source>
</evidence>
<dbReference type="InterPro" id="IPR005119">
    <property type="entry name" value="LysR_subst-bd"/>
</dbReference>
<dbReference type="Pfam" id="PF00126">
    <property type="entry name" value="HTH_1"/>
    <property type="match status" value="1"/>
</dbReference>
<evidence type="ECO:0000259" key="5">
    <source>
        <dbReference type="PROSITE" id="PS50931"/>
    </source>
</evidence>
<protein>
    <recommendedName>
        <fullName evidence="5">HTH lysR-type domain-containing protein</fullName>
    </recommendedName>
</protein>
<comment type="caution">
    <text evidence="6">The sequence shown here is derived from an EMBL/GenBank/DDBJ whole genome shotgun (WGS) entry which is preliminary data.</text>
</comment>
<dbReference type="PRINTS" id="PR00039">
    <property type="entry name" value="HTHLYSR"/>
</dbReference>
<dbReference type="AlphaFoldDB" id="A0A211ZUM3"/>
<dbReference type="InterPro" id="IPR000847">
    <property type="entry name" value="LysR_HTH_N"/>
</dbReference>
<dbReference type="EMBL" id="NHON01000001">
    <property type="protein sequence ID" value="OWJ68980.1"/>
    <property type="molecule type" value="Genomic_DNA"/>
</dbReference>